<gene>
    <name evidence="5" type="primary">usp21</name>
</gene>
<dbReference type="GO" id="GO:1904888">
    <property type="term" value="P:cranial skeletal system development"/>
    <property type="evidence" value="ECO:0007669"/>
    <property type="project" value="Ensembl"/>
</dbReference>
<dbReference type="EC" id="3.4.19.12" evidence="2"/>
<protein>
    <recommendedName>
        <fullName evidence="2">ubiquitinyl hydrolase 1</fullName>
        <ecNumber evidence="2">3.4.19.12</ecNumber>
    </recommendedName>
</protein>
<dbReference type="STRING" id="31033.ENSTRUP00000055691"/>
<accession>A0A3B5KDC9</accession>
<evidence type="ECO:0000256" key="2">
    <source>
        <dbReference type="ARBA" id="ARBA00012759"/>
    </source>
</evidence>
<dbReference type="PROSITE" id="PS50235">
    <property type="entry name" value="USP_3"/>
    <property type="match status" value="1"/>
</dbReference>
<proteinExistence type="predicted"/>
<dbReference type="AlphaFoldDB" id="A0A3B5KDC9"/>
<dbReference type="GO" id="GO:0016579">
    <property type="term" value="P:protein deubiquitination"/>
    <property type="evidence" value="ECO:0007669"/>
    <property type="project" value="InterPro"/>
</dbReference>
<dbReference type="PANTHER" id="PTHR21646:SF6">
    <property type="entry name" value="UBIQUITIN CARBOXYL-TERMINAL HYDROLASE 21"/>
    <property type="match status" value="1"/>
</dbReference>
<dbReference type="Pfam" id="PF00443">
    <property type="entry name" value="UCH"/>
    <property type="match status" value="1"/>
</dbReference>
<dbReference type="GO" id="GO:0021551">
    <property type="term" value="P:central nervous system morphogenesis"/>
    <property type="evidence" value="ECO:0007669"/>
    <property type="project" value="Ensembl"/>
</dbReference>
<comment type="catalytic activity">
    <reaction evidence="1">
        <text>Thiol-dependent hydrolysis of ester, thioester, amide, peptide and isopeptide bonds formed by the C-terminal Gly of ubiquitin (a 76-residue protein attached to proteins as an intracellular targeting signal).</text>
        <dbReference type="EC" id="3.4.19.12"/>
    </reaction>
</comment>
<evidence type="ECO:0000256" key="3">
    <source>
        <dbReference type="ARBA" id="ARBA00022801"/>
    </source>
</evidence>
<dbReference type="CDD" id="cd02674">
    <property type="entry name" value="Peptidase_C19R"/>
    <property type="match status" value="1"/>
</dbReference>
<feature type="domain" description="USP" evidence="4">
    <location>
        <begin position="79"/>
        <end position="410"/>
    </location>
</feature>
<dbReference type="SUPFAM" id="SSF54001">
    <property type="entry name" value="Cysteine proteinases"/>
    <property type="match status" value="1"/>
</dbReference>
<dbReference type="PROSITE" id="PS00973">
    <property type="entry name" value="USP_2"/>
    <property type="match status" value="1"/>
</dbReference>
<dbReference type="GeneTree" id="ENSGT00940000155545"/>
<dbReference type="Proteomes" id="UP000005226">
    <property type="component" value="Chromosome 3"/>
</dbReference>
<dbReference type="Gene3D" id="3.90.70.10">
    <property type="entry name" value="Cysteine proteinases"/>
    <property type="match status" value="1"/>
</dbReference>
<dbReference type="InParanoid" id="A0A3B5KDC9"/>
<dbReference type="InterPro" id="IPR028889">
    <property type="entry name" value="USP"/>
</dbReference>
<dbReference type="InterPro" id="IPR038765">
    <property type="entry name" value="Papain-like_cys_pep_sf"/>
</dbReference>
<dbReference type="InterPro" id="IPR050185">
    <property type="entry name" value="Ub_carboxyl-term_hydrolase"/>
</dbReference>
<dbReference type="GO" id="GO:0004843">
    <property type="term" value="F:cysteine-type deubiquitinase activity"/>
    <property type="evidence" value="ECO:0007669"/>
    <property type="project" value="UniProtKB-EC"/>
</dbReference>
<reference evidence="5 6" key="1">
    <citation type="journal article" date="2011" name="Genome Biol. Evol.">
        <title>Integration of the genetic map and genome assembly of fugu facilitates insights into distinct features of genome evolution in teleosts and mammals.</title>
        <authorList>
            <person name="Kai W."/>
            <person name="Kikuchi K."/>
            <person name="Tohari S."/>
            <person name="Chew A.K."/>
            <person name="Tay A."/>
            <person name="Fujiwara A."/>
            <person name="Hosoya S."/>
            <person name="Suetake H."/>
            <person name="Naruse K."/>
            <person name="Brenner S."/>
            <person name="Suzuki Y."/>
            <person name="Venkatesh B."/>
        </authorList>
    </citation>
    <scope>NUCLEOTIDE SEQUENCE [LARGE SCALE GENOMIC DNA]</scope>
</reference>
<reference evidence="5" key="3">
    <citation type="submission" date="2025-09" db="UniProtKB">
        <authorList>
            <consortium name="Ensembl"/>
        </authorList>
    </citation>
    <scope>IDENTIFICATION</scope>
</reference>
<dbReference type="InterPro" id="IPR001394">
    <property type="entry name" value="Peptidase_C19_UCH"/>
</dbReference>
<name>A0A3B5KDC9_TAKRU</name>
<keyword evidence="6" id="KW-1185">Reference proteome</keyword>
<dbReference type="Ensembl" id="ENSTRUT00000055640.2">
    <property type="protein sequence ID" value="ENSTRUP00000055691.2"/>
    <property type="gene ID" value="ENSTRUG00000025602.2"/>
</dbReference>
<evidence type="ECO:0000313" key="5">
    <source>
        <dbReference type="Ensembl" id="ENSTRUP00000055691.2"/>
    </source>
</evidence>
<evidence type="ECO:0000256" key="1">
    <source>
        <dbReference type="ARBA" id="ARBA00000707"/>
    </source>
</evidence>
<dbReference type="InterPro" id="IPR018200">
    <property type="entry name" value="USP_CS"/>
</dbReference>
<evidence type="ECO:0000259" key="4">
    <source>
        <dbReference type="PROSITE" id="PS50235"/>
    </source>
</evidence>
<organism evidence="5 6">
    <name type="scientific">Takifugu rubripes</name>
    <name type="common">Japanese pufferfish</name>
    <name type="synonym">Fugu rubripes</name>
    <dbReference type="NCBI Taxonomy" id="31033"/>
    <lineage>
        <taxon>Eukaryota</taxon>
        <taxon>Metazoa</taxon>
        <taxon>Chordata</taxon>
        <taxon>Craniata</taxon>
        <taxon>Vertebrata</taxon>
        <taxon>Euteleostomi</taxon>
        <taxon>Actinopterygii</taxon>
        <taxon>Neopterygii</taxon>
        <taxon>Teleostei</taxon>
        <taxon>Neoteleostei</taxon>
        <taxon>Acanthomorphata</taxon>
        <taxon>Eupercaria</taxon>
        <taxon>Tetraodontiformes</taxon>
        <taxon>Tetradontoidea</taxon>
        <taxon>Tetraodontidae</taxon>
        <taxon>Takifugu</taxon>
    </lineage>
</organism>
<sequence>THTRGVTLGGHAGCWGGGGGAVFKLLWQPLGGKEDQASFPCFAEGAADLRKWKNRPTEHRKHSEFVTVNFKSSSVEMKLFHSSLSPTQCFLNAIVQCLSHTCGLRDYVLLKRYRQEKCAKEDAKLTEAFSQVLTGLWEEAEAVSVVNPRQFYNVFKEAVPYFSGYSQQDAQEFLRFLLDKLHVEINRRPYVRRTCLIFISFHRISEEAAVMWKKHLERDDSRIVDLFSGQLRSSLHCSVCSHYSNTFDVFCDLSLPIPKRSSGREVMLKDCLDLFSQEEKLDRENSPMCERCTRHTECTKRLSIQRFPQVIVIHLNRFTMSRWSISKSTVYVSFPLTNLDLGPYGPVDCGPVLYDLYAICNHVGTVNMGHYTACCLDENGWCLYNDSSVTPVSENQLQTNQAYVLFYQLIPLHCGGR</sequence>
<reference evidence="5" key="2">
    <citation type="submission" date="2025-08" db="UniProtKB">
        <authorList>
            <consortium name="Ensembl"/>
        </authorList>
    </citation>
    <scope>IDENTIFICATION</scope>
</reference>
<dbReference type="OMA" id="YFSGYQQ"/>
<dbReference type="PANTHER" id="PTHR21646">
    <property type="entry name" value="UBIQUITIN CARBOXYL-TERMINAL HYDROLASE"/>
    <property type="match status" value="1"/>
</dbReference>
<keyword evidence="3" id="KW-0378">Hydrolase</keyword>
<evidence type="ECO:0000313" key="6">
    <source>
        <dbReference type="Proteomes" id="UP000005226"/>
    </source>
</evidence>